<evidence type="ECO:0000256" key="1">
    <source>
        <dbReference type="SAM" id="MobiDB-lite"/>
    </source>
</evidence>
<organism evidence="2 3">
    <name type="scientific">Dietzia timorensis</name>
    <dbReference type="NCBI Taxonomy" id="499555"/>
    <lineage>
        <taxon>Bacteria</taxon>
        <taxon>Bacillati</taxon>
        <taxon>Actinomycetota</taxon>
        <taxon>Actinomycetes</taxon>
        <taxon>Mycobacteriales</taxon>
        <taxon>Dietziaceae</taxon>
        <taxon>Dietzia</taxon>
    </lineage>
</organism>
<dbReference type="Pfam" id="PF13830">
    <property type="entry name" value="DUF4192"/>
    <property type="match status" value="1"/>
</dbReference>
<dbReference type="EMBL" id="CP015961">
    <property type="protein sequence ID" value="ANI92315.1"/>
    <property type="molecule type" value="Genomic_DNA"/>
</dbReference>
<keyword evidence="3" id="KW-1185">Reference proteome</keyword>
<sequence>MRLTMHKRKKSAKRNTSKARPRFERPTLTISRPGNLISEIPGIIQFTPEAPSVVIVGSIRGGVDGTPVMRIDIPLDVLYGAHLHQHEPEARDVDEVCSYAARDYLEDRLDDSTIPLPEVLERDAEEAGEYAAQVATLLSSQNLDRVCVVVLLPDACSPGSLGWDVSDTFMQYLETAAGLAGTELTVVLLAEEIRAGAPWRPGRGSADELGVQEDPRAGKLAAETVATGIPIYSSRRAIEQVYDRIEAGEDIMAEPVESAYGFGFTTSDLDGYAERLREIARLPRPFGQDELNEAGSILGSAEICSHLLTQMVAGQYANALHEHFEVDVDDADYLGAEPGDLDVLMEISRRGSDRARGGALLLNGTSHYLRGSGIHAVVCFEAALRTGFMPYFNRLILSLLQRGTSPEKVCAILAELMDVDDQVPA</sequence>
<dbReference type="STRING" id="499555.BJL86_1538"/>
<feature type="compositionally biased region" description="Basic residues" evidence="1">
    <location>
        <begin position="1"/>
        <end position="20"/>
    </location>
</feature>
<dbReference type="InterPro" id="IPR025447">
    <property type="entry name" value="DUF4192"/>
</dbReference>
<evidence type="ECO:0000313" key="3">
    <source>
        <dbReference type="Proteomes" id="UP000186104"/>
    </source>
</evidence>
<evidence type="ECO:0000313" key="2">
    <source>
        <dbReference type="EMBL" id="ANI92315.1"/>
    </source>
</evidence>
<dbReference type="Proteomes" id="UP000186104">
    <property type="component" value="Chromosome"/>
</dbReference>
<accession>A0A173LJ61</accession>
<protein>
    <submittedName>
        <fullName evidence="2">Uncharacterized protein</fullName>
    </submittedName>
</protein>
<proteinExistence type="predicted"/>
<name>A0A173LJ61_9ACTN</name>
<gene>
    <name evidence="2" type="ORF">BJL86_1538</name>
</gene>
<dbReference type="KEGG" id="dtm:BJL86_1538"/>
<reference evidence="2 3" key="1">
    <citation type="submission" date="2016-06" db="EMBL/GenBank/DDBJ databases">
        <title>Complete genome sequence of a saline-alkali tolerant type strain Dietzia timorensis ID05-A0528T.</title>
        <authorList>
            <person name="Wu X."/>
        </authorList>
    </citation>
    <scope>NUCLEOTIDE SEQUENCE [LARGE SCALE GENOMIC DNA]</scope>
    <source>
        <strain evidence="2 3">ID05-A0528</strain>
    </source>
</reference>
<feature type="region of interest" description="Disordered" evidence="1">
    <location>
        <begin position="1"/>
        <end position="24"/>
    </location>
</feature>
<dbReference type="AlphaFoldDB" id="A0A173LJ61"/>